<dbReference type="Pfam" id="PF08863">
    <property type="entry name" value="YolD"/>
    <property type="match status" value="1"/>
</dbReference>
<protein>
    <submittedName>
        <fullName evidence="1">YolD-like protein</fullName>
    </submittedName>
</protein>
<gene>
    <name evidence="1" type="ORF">SAMN05421736_103346</name>
</gene>
<dbReference type="PANTHER" id="PTHR40051">
    <property type="entry name" value="IG HYPOTHETICAL 15966"/>
    <property type="match status" value="1"/>
</dbReference>
<evidence type="ECO:0000313" key="2">
    <source>
        <dbReference type="Proteomes" id="UP000198935"/>
    </source>
</evidence>
<dbReference type="STRING" id="1503961.SAMN05421736_103346"/>
<dbReference type="OrthoDB" id="1644322at2"/>
<reference evidence="2" key="1">
    <citation type="submission" date="2016-10" db="EMBL/GenBank/DDBJ databases">
        <authorList>
            <person name="Varghese N."/>
            <person name="Submissions S."/>
        </authorList>
    </citation>
    <scope>NUCLEOTIDE SEQUENCE [LARGE SCALE GENOMIC DNA]</scope>
    <source>
        <strain evidence="2">SP</strain>
    </source>
</reference>
<dbReference type="AlphaFoldDB" id="A0A1H3MV78"/>
<accession>A0A1H3MV78</accession>
<dbReference type="InterPro" id="IPR014962">
    <property type="entry name" value="YolD"/>
</dbReference>
<evidence type="ECO:0000313" key="1">
    <source>
        <dbReference type="EMBL" id="SDY80368.1"/>
    </source>
</evidence>
<keyword evidence="2" id="KW-1185">Reference proteome</keyword>
<sequence>MNWKDNKDRGTIKWTSLMLPEHVTALRQLKQQQTKQPKPEVDFQQLEAFEYIVCEAMETNREMHFILWQDGLFVEFRGNIHYIDHLKKQLHVKSLLGDVKYIPLNSLISIN</sequence>
<dbReference type="Proteomes" id="UP000198935">
    <property type="component" value="Unassembled WGS sequence"/>
</dbReference>
<organism evidence="1 2">
    <name type="scientific">Evansella caseinilytica</name>
    <dbReference type="NCBI Taxonomy" id="1503961"/>
    <lineage>
        <taxon>Bacteria</taxon>
        <taxon>Bacillati</taxon>
        <taxon>Bacillota</taxon>
        <taxon>Bacilli</taxon>
        <taxon>Bacillales</taxon>
        <taxon>Bacillaceae</taxon>
        <taxon>Evansella</taxon>
    </lineage>
</organism>
<dbReference type="EMBL" id="FNPI01000003">
    <property type="protein sequence ID" value="SDY80368.1"/>
    <property type="molecule type" value="Genomic_DNA"/>
</dbReference>
<name>A0A1H3MV78_9BACI</name>
<proteinExistence type="predicted"/>
<dbReference type="PANTHER" id="PTHR40051:SF1">
    <property type="entry name" value="YOLD-LIKE FAMILY PROTEIN"/>
    <property type="match status" value="1"/>
</dbReference>